<keyword evidence="3 5" id="KW-0863">Zinc-finger</keyword>
<dbReference type="Gene3D" id="3.40.50.11960">
    <property type="match status" value="1"/>
</dbReference>
<gene>
    <name evidence="9" type="ORF">MONBRDRAFT_29034</name>
</gene>
<dbReference type="STRING" id="81824.A9V9X3"/>
<keyword evidence="10" id="KW-1185">Reference proteome</keyword>
<sequence length="2217" mass="241552">MALDVWYACPSPLLLLSRHDLCRSRGVIGAAMEEVTGTEDLQIPPFPEPDGILQDDPRFYHDLDEAMQQGQPSRILHSNTTPDPNMTFPLPVTSPLARPRVSLFGVRGRGPRCFPADLSYSSLERILHASSSVVDATDRYRTSLRALTGALRAGAAHYRLVNTATNKQATPLLMMADMMAEMDDYLSTYMGQLEATCNATLAEAAAHFRATFDCKAQLSQSHLKYTATMAKFCATSCGEDGLVTEEYHRRGLKSCATRKNAHLTAVDCEGMLVDVLTINKVDVLQSVLQLSLAQLHLFEASSKSVATHERRFTDMYNLLRDIRLKSEGTLNLEVDRLEGVRSAIISRHEQEVALIPEVAEKSSHFMASVKRVVSRAGNTSGRRKKGSGSSKWRSRSRKDKDRAGFSAAQYEAEIEPALAQGGPFDPAASSNSVGAPPTRLPDVDVPLDKSGYLMRRSKDKRWRIESFTIRGNTLCRVEPDGEVVEVAPLLLSTVKQLLTHERHHVFEVVTPNENLLLQALGPHEYSEWIAALNAGIAAALDHGNADKKDGDVTINPAAYLQEIEGNDTCADCGNDDVEWASINLGIVLCINCSGVHRSLGVHISKVRSVLLDRWPTDILEFMRTRGNLRVNARYEGCLSKHPEVSKPTKATSDAEREAYIRAKYIALKFEDPDVPLAQPTTQDAVAAAATGTTASSSASMNSNELVTTLQRAMKDRQQSMDSGSESAGPPTNSPNANVNKSRTMREMKPMPFSSHPPPQMDFTSEAEVQRKRTNSANWRHALESAVGKASPSSSMTAGTAAPAPQPSTAAQAPLSAQTSAEDNGLDASTGLNRSRGSVGWSAVSGGDDDSNAGSYTSDAILGTVIPEDGSDIVLAEPRPRRRSSMLATLVTSAGQQLCLDPSLSQAMYDHSSREMSKIDLLDLSNASSGDFLDRVGRARPPRGRQLSRASASEASDDVEHRERFLDDRSSHPEGGEADADLEDEEDDVGSDRGFHPKGFNSRFARRQARRVKKPTRERERASTTSSRAPSKRASDDFVSTLAGLAALSSHESPDRARSASNASSIFDDLTEVGRARLVDRLQSPLRALETKDGSSSRPSSAPGSRLGSRPASQPSSRPASRQTSRQPSREASRLVEPRPQRPVVHQPLSLHDDLGSDSDSMLEAQMAVSRVMRFRQRTNTASEWRSMESPSDSGSKRGSVDLGVPVPAAPQGGQPSSSTGAKRRKYTHPHPPYLPPPQPSFRPPDNPNYTAIVPTTTFCHTPEPRCGETSLLPRPPISAAPPAGSSISLSLSSASLYLLLRLTHTIFADAGGRRWWSHLNSPRCVNQLTNIKNSSGPVTPKMPSYAAQAAQRAAAANGRGGGQNKPSFRERYRMTDRSTTSTDFASKPHGAATERARPPQARAKEAFSYSDALKMNRTVTQTDFVGHRGGATRQPKPQDHNRFEGATDYATTTRFHHAPPVAAEKTQAIRPASKTYEALHFANTAPVTRTVTHSDFPGHKAQVKASPSRIGLVQANKSAFVAHRQAAPKDNNRFEGKADFITSKAEHRPIRNHQPEKLVRPSTRTGETMRSPNAPGISRTVTQQDFPGYAAKSERQRAPVDHQRFEGAADFRTTTSTDLQTWQGERTQAIKLPSRAGEALKPDGANFHGHTTAKNDFLGQQAERRANLRKNSALKPTGERNFQTTIREHYPGWSEPKPQLARGPTFHPSSAPLERETTNRVMFQAPSPTAAKAPPPRNHLTFEGAHAHNTTYRDLMSPTPAVERNQPTLTSHSTHFELTRALEAVAVLFVIHDLPHVLTIDPSSPVMLCDLAIRLTSQSQTDKNLVHSRTQFHLSLSLSLSLSFTHNFSDFNLLVQVASRRSKSSNMRDSVLLVALDDAHHAKAQDVVRQLTTISTKADIDADRLPVPTTRETIWPVATKYYTADIRLVVLPEAATVAQHLEQADAVVLVVDRSAPLPTDLKLLLEAVENHDPALRLFYDVAAAAAPTHRDYGSAQGALPVWCQEQSLELVHAELPLDDALDLGFEEPDLGVGRLAEALTAHMWEHMAPVEASGRASAAVNVPSRGLLDSMEIEAAASADDGSTEGESESDEPHDALLQTALQGLVRMKQQTDVVRAMEHEAAVANAAELAQTDKEADGDQDHDQSDAEDDTEDDEEFDLSNLADALRQIRESSQHVPDEQRRHRAAVLAAALAESLFGGSSGWSDDEGDDNDSPGH</sequence>
<dbReference type="Pfam" id="PF10199">
    <property type="entry name" value="Adaptin_binding"/>
    <property type="match status" value="1"/>
</dbReference>
<feature type="domain" description="Arf-GAP" evidence="8">
    <location>
        <begin position="560"/>
        <end position="664"/>
    </location>
</feature>
<evidence type="ECO:0000256" key="6">
    <source>
        <dbReference type="SAM" id="MobiDB-lite"/>
    </source>
</evidence>
<dbReference type="Pfam" id="PF01412">
    <property type="entry name" value="ArfGap"/>
    <property type="match status" value="1"/>
</dbReference>
<feature type="compositionally biased region" description="Basic and acidic residues" evidence="6">
    <location>
        <begin position="2132"/>
        <end position="2146"/>
    </location>
</feature>
<dbReference type="InterPro" id="IPR001849">
    <property type="entry name" value="PH_domain"/>
</dbReference>
<dbReference type="InterPro" id="IPR001164">
    <property type="entry name" value="ArfGAP_dom"/>
</dbReference>
<protein>
    <submittedName>
        <fullName evidence="9">Uncharacterized protein</fullName>
    </submittedName>
</protein>
<feature type="region of interest" description="Disordered" evidence="6">
    <location>
        <begin position="929"/>
        <end position="1035"/>
    </location>
</feature>
<feature type="compositionally biased region" description="Basic residues" evidence="6">
    <location>
        <begin position="381"/>
        <end position="397"/>
    </location>
</feature>
<dbReference type="InParanoid" id="A9V9X3"/>
<dbReference type="SMART" id="SM00233">
    <property type="entry name" value="PH"/>
    <property type="match status" value="1"/>
</dbReference>
<feature type="region of interest" description="Disordered" evidence="6">
    <location>
        <begin position="1178"/>
        <end position="1251"/>
    </location>
</feature>
<dbReference type="PANTHER" id="PTHR23180:SF160">
    <property type="entry name" value="ADP-RIBOSYLATION FACTOR GTPASE-ACTIVATING PROTEIN EFFECTOR PROTEIN 1"/>
    <property type="match status" value="1"/>
</dbReference>
<proteinExistence type="predicted"/>
<feature type="region of interest" description="Disordered" evidence="6">
    <location>
        <begin position="419"/>
        <end position="441"/>
    </location>
</feature>
<evidence type="ECO:0000256" key="5">
    <source>
        <dbReference type="PROSITE-ProRule" id="PRU00288"/>
    </source>
</evidence>
<dbReference type="KEGG" id="mbr:MONBRDRAFT_29034"/>
<feature type="region of interest" description="Disordered" evidence="6">
    <location>
        <begin position="1350"/>
        <end position="1402"/>
    </location>
</feature>
<dbReference type="Gene3D" id="2.30.29.30">
    <property type="entry name" value="Pleckstrin-homology domain (PH domain)/Phosphotyrosine-binding domain (PTB)"/>
    <property type="match status" value="1"/>
</dbReference>
<dbReference type="PANTHER" id="PTHR23180">
    <property type="entry name" value="CENTAURIN/ARF"/>
    <property type="match status" value="1"/>
</dbReference>
<reference evidence="9 10" key="1">
    <citation type="journal article" date="2008" name="Nature">
        <title>The genome of the choanoflagellate Monosiga brevicollis and the origin of metazoans.</title>
        <authorList>
            <consortium name="JGI Sequencing"/>
            <person name="King N."/>
            <person name="Westbrook M.J."/>
            <person name="Young S.L."/>
            <person name="Kuo A."/>
            <person name="Abedin M."/>
            <person name="Chapman J."/>
            <person name="Fairclough S."/>
            <person name="Hellsten U."/>
            <person name="Isogai Y."/>
            <person name="Letunic I."/>
            <person name="Marr M."/>
            <person name="Pincus D."/>
            <person name="Putnam N."/>
            <person name="Rokas A."/>
            <person name="Wright K.J."/>
            <person name="Zuzow R."/>
            <person name="Dirks W."/>
            <person name="Good M."/>
            <person name="Goodstein D."/>
            <person name="Lemons D."/>
            <person name="Li W."/>
            <person name="Lyons J.B."/>
            <person name="Morris A."/>
            <person name="Nichols S."/>
            <person name="Richter D.J."/>
            <person name="Salamov A."/>
            <person name="Bork P."/>
            <person name="Lim W.A."/>
            <person name="Manning G."/>
            <person name="Miller W.T."/>
            <person name="McGinnis W."/>
            <person name="Shapiro H."/>
            <person name="Tjian R."/>
            <person name="Grigoriev I.V."/>
            <person name="Rokhsar D."/>
        </authorList>
    </citation>
    <scope>NUCLEOTIDE SEQUENCE [LARGE SCALE GENOMIC DNA]</scope>
    <source>
        <strain evidence="10">MX1 / ATCC 50154</strain>
    </source>
</reference>
<dbReference type="InterPro" id="IPR011993">
    <property type="entry name" value="PH-like_dom_sf"/>
</dbReference>
<feature type="compositionally biased region" description="Acidic residues" evidence="6">
    <location>
        <begin position="2205"/>
        <end position="2217"/>
    </location>
</feature>
<dbReference type="Gene3D" id="1.10.220.150">
    <property type="entry name" value="Arf GTPase activating protein"/>
    <property type="match status" value="1"/>
</dbReference>
<dbReference type="GO" id="GO:0005096">
    <property type="term" value="F:GTPase activator activity"/>
    <property type="evidence" value="ECO:0007669"/>
    <property type="project" value="UniProtKB-KW"/>
</dbReference>
<keyword evidence="2" id="KW-0479">Metal-binding</keyword>
<feature type="region of interest" description="Disordered" evidence="6">
    <location>
        <begin position="1559"/>
        <end position="1581"/>
    </location>
</feature>
<dbReference type="PRINTS" id="PR00405">
    <property type="entry name" value="REVINTRACTNG"/>
</dbReference>
<dbReference type="Proteomes" id="UP000001357">
    <property type="component" value="Unassembled WGS sequence"/>
</dbReference>
<feature type="compositionally biased region" description="Basic and acidic residues" evidence="6">
    <location>
        <begin position="957"/>
        <end position="974"/>
    </location>
</feature>
<dbReference type="InterPro" id="IPR038508">
    <property type="entry name" value="ArfGAP_dom_sf"/>
</dbReference>
<feature type="compositionally biased region" description="Pro residues" evidence="6">
    <location>
        <begin position="1229"/>
        <end position="1246"/>
    </location>
</feature>
<feature type="compositionally biased region" description="Low complexity" evidence="6">
    <location>
        <begin position="1095"/>
        <end position="1126"/>
    </location>
</feature>
<dbReference type="SUPFAM" id="SSF50729">
    <property type="entry name" value="PH domain-like"/>
    <property type="match status" value="1"/>
</dbReference>
<feature type="domain" description="PH" evidence="7">
    <location>
        <begin position="446"/>
        <end position="537"/>
    </location>
</feature>
<feature type="region of interest" description="Disordered" evidence="6">
    <location>
        <begin position="2132"/>
        <end position="2157"/>
    </location>
</feature>
<dbReference type="SUPFAM" id="SSF57863">
    <property type="entry name" value="ArfGap/RecO-like zinc finger"/>
    <property type="match status" value="1"/>
</dbReference>
<dbReference type="CDD" id="cd08204">
    <property type="entry name" value="ArfGap"/>
    <property type="match status" value="1"/>
</dbReference>
<evidence type="ECO:0000256" key="2">
    <source>
        <dbReference type="ARBA" id="ARBA00022723"/>
    </source>
</evidence>
<keyword evidence="4" id="KW-0862">Zinc</keyword>
<evidence type="ECO:0000259" key="7">
    <source>
        <dbReference type="PROSITE" id="PS50003"/>
    </source>
</evidence>
<dbReference type="EMBL" id="CH991572">
    <property type="protein sequence ID" value="EDQ85632.1"/>
    <property type="molecule type" value="Genomic_DNA"/>
</dbReference>
<dbReference type="eggNOG" id="KOG0521">
    <property type="taxonomic scope" value="Eukaryota"/>
</dbReference>
<dbReference type="PROSITE" id="PS50003">
    <property type="entry name" value="PH_DOMAIN"/>
    <property type="match status" value="1"/>
</dbReference>
<evidence type="ECO:0000256" key="3">
    <source>
        <dbReference type="ARBA" id="ARBA00022771"/>
    </source>
</evidence>
<dbReference type="Gene3D" id="1.20.1270.60">
    <property type="entry name" value="Arfaptin homology (AH) domain/BAR domain"/>
    <property type="match status" value="1"/>
</dbReference>
<dbReference type="SUPFAM" id="SSF103657">
    <property type="entry name" value="BAR/IMD domain-like"/>
    <property type="match status" value="1"/>
</dbReference>
<dbReference type="GeneID" id="5894886"/>
<dbReference type="FunFam" id="1.10.220.150:FF:000009">
    <property type="entry name" value="stromal membrane-associated protein 1 isoform X1"/>
    <property type="match status" value="1"/>
</dbReference>
<feature type="compositionally biased region" description="Polar residues" evidence="6">
    <location>
        <begin position="1562"/>
        <end position="1571"/>
    </location>
</feature>
<feature type="compositionally biased region" description="Acidic residues" evidence="6">
    <location>
        <begin position="975"/>
        <end position="988"/>
    </location>
</feature>
<feature type="compositionally biased region" description="Polar residues" evidence="6">
    <location>
        <begin position="1178"/>
        <end position="1193"/>
    </location>
</feature>
<feature type="region of interest" description="Disordered" evidence="6">
    <location>
        <begin position="2197"/>
        <end position="2217"/>
    </location>
</feature>
<dbReference type="InterPro" id="IPR045258">
    <property type="entry name" value="ACAP1/2/3-like"/>
</dbReference>
<feature type="compositionally biased region" description="Basic and acidic residues" evidence="6">
    <location>
        <begin position="1367"/>
        <end position="1376"/>
    </location>
</feature>
<dbReference type="GO" id="GO:0008270">
    <property type="term" value="F:zinc ion binding"/>
    <property type="evidence" value="ECO:0007669"/>
    <property type="project" value="UniProtKB-KW"/>
</dbReference>
<feature type="compositionally biased region" description="Low complexity" evidence="6">
    <location>
        <begin position="796"/>
        <end position="820"/>
    </location>
</feature>
<name>A9V9X3_MONBE</name>
<dbReference type="SMART" id="SM00105">
    <property type="entry name" value="ArfGap"/>
    <property type="match status" value="1"/>
</dbReference>
<feature type="region of interest" description="Disordered" evidence="6">
    <location>
        <begin position="374"/>
        <end position="404"/>
    </location>
</feature>
<dbReference type="RefSeq" id="XP_001749581.1">
    <property type="nucleotide sequence ID" value="XM_001749529.1"/>
</dbReference>
<dbReference type="PROSITE" id="PS50115">
    <property type="entry name" value="ARFGAP"/>
    <property type="match status" value="1"/>
</dbReference>
<feature type="compositionally biased region" description="Basic and acidic residues" evidence="6">
    <location>
        <begin position="1392"/>
        <end position="1402"/>
    </location>
</feature>
<dbReference type="InterPro" id="IPR037278">
    <property type="entry name" value="ARFGAP/RecO"/>
</dbReference>
<feature type="region of interest" description="Disordered" evidence="6">
    <location>
        <begin position="1047"/>
        <end position="1157"/>
    </location>
</feature>
<evidence type="ECO:0000259" key="8">
    <source>
        <dbReference type="PROSITE" id="PS50115"/>
    </source>
</evidence>
<feature type="compositionally biased region" description="Basic residues" evidence="6">
    <location>
        <begin position="1003"/>
        <end position="1013"/>
    </location>
</feature>
<evidence type="ECO:0000256" key="1">
    <source>
        <dbReference type="ARBA" id="ARBA00022468"/>
    </source>
</evidence>
<feature type="compositionally biased region" description="Polar residues" evidence="6">
    <location>
        <begin position="719"/>
        <end position="741"/>
    </location>
</feature>
<keyword evidence="1" id="KW-0343">GTPase activation</keyword>
<evidence type="ECO:0000256" key="4">
    <source>
        <dbReference type="ARBA" id="ARBA00022833"/>
    </source>
</evidence>
<feature type="compositionally biased region" description="Basic and acidic residues" evidence="6">
    <location>
        <begin position="1127"/>
        <end position="1139"/>
    </location>
</feature>
<organism evidence="9 10">
    <name type="scientific">Monosiga brevicollis</name>
    <name type="common">Choanoflagellate</name>
    <dbReference type="NCBI Taxonomy" id="81824"/>
    <lineage>
        <taxon>Eukaryota</taxon>
        <taxon>Choanoflagellata</taxon>
        <taxon>Craspedida</taxon>
        <taxon>Salpingoecidae</taxon>
        <taxon>Monosiga</taxon>
    </lineage>
</organism>
<accession>A9V9X3</accession>
<evidence type="ECO:0000313" key="10">
    <source>
        <dbReference type="Proteomes" id="UP000001357"/>
    </source>
</evidence>
<feature type="compositionally biased region" description="Acidic residues" evidence="6">
    <location>
        <begin position="2147"/>
        <end position="2157"/>
    </location>
</feature>
<dbReference type="InterPro" id="IPR027267">
    <property type="entry name" value="AH/BAR_dom_sf"/>
</dbReference>
<feature type="region of interest" description="Disordered" evidence="6">
    <location>
        <begin position="713"/>
        <end position="851"/>
    </location>
</feature>
<evidence type="ECO:0000313" key="9">
    <source>
        <dbReference type="EMBL" id="EDQ85632.1"/>
    </source>
</evidence>